<dbReference type="FunFam" id="1.10.3860.10:FF:000001">
    <property type="entry name" value="C4-dicarboxylate transport protein"/>
    <property type="match status" value="1"/>
</dbReference>
<evidence type="ECO:0000256" key="1">
    <source>
        <dbReference type="ARBA" id="ARBA00004651"/>
    </source>
</evidence>
<evidence type="ECO:0000256" key="7">
    <source>
        <dbReference type="ARBA" id="ARBA00023136"/>
    </source>
</evidence>
<dbReference type="SUPFAM" id="SSF118215">
    <property type="entry name" value="Proton glutamate symport protein"/>
    <property type="match status" value="1"/>
</dbReference>
<sequence length="435" mass="46408">METKTHEKTLLWVFFDEEGESLLKLATKIIIALFVGAITGLLLNIFAPNVFKVLDPYLFTPLGQIFLNLIKMLVVPIVFFSITLGVAGLGDPKKLGRIGAKTITYFLLTTTFAIIIGISLALLIKPGAIGHFDTKAADYSAEEAPSMAETLLNIIPTNPVQSLVEGNMLQIIVFCVFLGLGIAMLGKKTEGLLKLFEQGNELMMYLVGIVMKFAPYGTFGLIATAIGSQGFDAMKAMGLYFSVVLVALVLHFFLTYGSTVAILAKRNPMAFFKGFSPAMVVAFSTSSSNAVLPVSMETAQKRLKVPEPISSFVQPLGATINMDGTAIMQGVATIFIAQVYGVELTLVQMLTVVLTAVLASIGTAGVPGVGLIMLAMVLNSVNLPVEGIALILGIDRLLDMARTVVNITGDAACAVIVTETEKKHEKDAASPNLSM</sequence>
<feature type="transmembrane region" description="Helical" evidence="8">
    <location>
        <begin position="67"/>
        <end position="90"/>
    </location>
</feature>
<dbReference type="PANTHER" id="PTHR42865:SF7">
    <property type="entry name" value="PROTON_GLUTAMATE-ASPARTATE SYMPORTER"/>
    <property type="match status" value="1"/>
</dbReference>
<evidence type="ECO:0000256" key="3">
    <source>
        <dbReference type="ARBA" id="ARBA00022475"/>
    </source>
</evidence>
<dbReference type="EMBL" id="JXCL01000020">
    <property type="protein sequence ID" value="KIL19327.1"/>
    <property type="molecule type" value="Genomic_DNA"/>
</dbReference>
<dbReference type="InterPro" id="IPR001991">
    <property type="entry name" value="Na-dicarboxylate_symporter"/>
</dbReference>
<feature type="transmembrane region" description="Helical" evidence="8">
    <location>
        <begin position="29"/>
        <end position="47"/>
    </location>
</feature>
<keyword evidence="2" id="KW-0813">Transport</keyword>
<accession>A0AB34QUY5</accession>
<evidence type="ECO:0000313" key="9">
    <source>
        <dbReference type="EMBL" id="KIL19327.1"/>
    </source>
</evidence>
<keyword evidence="5" id="KW-0769">Symport</keyword>
<feature type="transmembrane region" description="Helical" evidence="8">
    <location>
        <begin position="371"/>
        <end position="392"/>
    </location>
</feature>
<dbReference type="PANTHER" id="PTHR42865">
    <property type="entry name" value="PROTON/GLUTAMATE-ASPARTATE SYMPORTER"/>
    <property type="match status" value="1"/>
</dbReference>
<keyword evidence="7 8" id="KW-0472">Membrane</keyword>
<evidence type="ECO:0000313" key="10">
    <source>
        <dbReference type="Proteomes" id="UP000031978"/>
    </source>
</evidence>
<name>A0AB34QUY5_BACPU</name>
<evidence type="ECO:0000256" key="8">
    <source>
        <dbReference type="SAM" id="Phobius"/>
    </source>
</evidence>
<feature type="transmembrane region" description="Helical" evidence="8">
    <location>
        <begin position="239"/>
        <end position="263"/>
    </location>
</feature>
<gene>
    <name evidence="9" type="ORF">B4127_0434</name>
</gene>
<organism evidence="9 10">
    <name type="scientific">Bacillus pumilus</name>
    <name type="common">Bacillus mesentericus</name>
    <dbReference type="NCBI Taxonomy" id="1408"/>
    <lineage>
        <taxon>Bacteria</taxon>
        <taxon>Bacillati</taxon>
        <taxon>Bacillota</taxon>
        <taxon>Bacilli</taxon>
        <taxon>Bacillales</taxon>
        <taxon>Bacillaceae</taxon>
        <taxon>Bacillus</taxon>
    </lineage>
</organism>
<dbReference type="Pfam" id="PF00375">
    <property type="entry name" value="SDF"/>
    <property type="match status" value="1"/>
</dbReference>
<dbReference type="GO" id="GO:0005886">
    <property type="term" value="C:plasma membrane"/>
    <property type="evidence" value="ECO:0007669"/>
    <property type="project" value="UniProtKB-SubCell"/>
</dbReference>
<comment type="subcellular location">
    <subcellularLocation>
        <location evidence="1">Cell membrane</location>
        <topology evidence="1">Multi-pass membrane protein</topology>
    </subcellularLocation>
</comment>
<keyword evidence="3" id="KW-1003">Cell membrane</keyword>
<dbReference type="Gene3D" id="1.10.3860.10">
    <property type="entry name" value="Sodium:dicarboxylate symporter"/>
    <property type="match status" value="1"/>
</dbReference>
<keyword evidence="6 8" id="KW-1133">Transmembrane helix</keyword>
<proteinExistence type="predicted"/>
<feature type="transmembrane region" description="Helical" evidence="8">
    <location>
        <begin position="205"/>
        <end position="227"/>
    </location>
</feature>
<reference evidence="9 10" key="1">
    <citation type="submission" date="2014-12" db="EMBL/GenBank/DDBJ databases">
        <title>Draft Genome Sequences of Five Spore-Forming Food Isolates of Bacillus pumilus.</title>
        <authorList>
            <person name="de Jong A."/>
            <person name="van Heel A.J."/>
            <person name="Montalban-Lopez M."/>
            <person name="Krawczyk A.O."/>
            <person name="Berendsen E.M."/>
            <person name="Wells-Bennik M."/>
            <person name="Kuipers O.P."/>
        </authorList>
    </citation>
    <scope>NUCLEOTIDE SEQUENCE [LARGE SCALE GENOMIC DNA]</scope>
    <source>
        <strain evidence="9 10">B4127</strain>
    </source>
</reference>
<comment type="caution">
    <text evidence="9">The sequence shown here is derived from an EMBL/GenBank/DDBJ whole genome shotgun (WGS) entry which is preliminary data.</text>
</comment>
<feature type="transmembrane region" description="Helical" evidence="8">
    <location>
        <begin position="168"/>
        <end position="185"/>
    </location>
</feature>
<evidence type="ECO:0008006" key="11">
    <source>
        <dbReference type="Google" id="ProtNLM"/>
    </source>
</evidence>
<evidence type="ECO:0000256" key="4">
    <source>
        <dbReference type="ARBA" id="ARBA00022692"/>
    </source>
</evidence>
<feature type="transmembrane region" description="Helical" evidence="8">
    <location>
        <begin position="102"/>
        <end position="124"/>
    </location>
</feature>
<dbReference type="Proteomes" id="UP000031978">
    <property type="component" value="Unassembled WGS sequence"/>
</dbReference>
<feature type="transmembrane region" description="Helical" evidence="8">
    <location>
        <begin position="344"/>
        <end position="365"/>
    </location>
</feature>
<evidence type="ECO:0000256" key="5">
    <source>
        <dbReference type="ARBA" id="ARBA00022847"/>
    </source>
</evidence>
<keyword evidence="4 8" id="KW-0812">Transmembrane</keyword>
<dbReference type="PRINTS" id="PR00173">
    <property type="entry name" value="EDTRNSPORT"/>
</dbReference>
<dbReference type="InterPro" id="IPR036458">
    <property type="entry name" value="Na:dicarbo_symporter_sf"/>
</dbReference>
<dbReference type="GO" id="GO:0015293">
    <property type="term" value="F:symporter activity"/>
    <property type="evidence" value="ECO:0007669"/>
    <property type="project" value="UniProtKB-KW"/>
</dbReference>
<evidence type="ECO:0000256" key="6">
    <source>
        <dbReference type="ARBA" id="ARBA00022989"/>
    </source>
</evidence>
<protein>
    <recommendedName>
        <fullName evidence="11">Dicarboxylate/amino acid:cation symporter</fullName>
    </recommendedName>
</protein>
<dbReference type="GO" id="GO:0006835">
    <property type="term" value="P:dicarboxylic acid transport"/>
    <property type="evidence" value="ECO:0007669"/>
    <property type="project" value="TreeGrafter"/>
</dbReference>
<evidence type="ECO:0000256" key="2">
    <source>
        <dbReference type="ARBA" id="ARBA00022448"/>
    </source>
</evidence>
<dbReference type="AlphaFoldDB" id="A0AB34QUY5"/>